<dbReference type="InterPro" id="IPR004332">
    <property type="entry name" value="Transposase_MuDR"/>
</dbReference>
<feature type="domain" description="SWIM-type" evidence="6">
    <location>
        <begin position="677"/>
        <end position="709"/>
    </location>
</feature>
<sequence length="920" mass="103608">MVVITEITDRDIRTVSGSWGIGADGSWVFIPNPHNAVRRMSIREGEKVAVVRQLVREAYGLEYVGCELHMSYQWPDWMDMEGDFGGRTRPVPITTDETMSMYLTMRFELEDLSLFVSKVNVEGGFSGEGSSNTTSYGLPDKGKTPLHCDEPPSPHHDPMLLRRLMNDDAVLRWISSTQPAGGTVGESSSNIQSVPPRTNNERVFTISSSDDSDTEDGNEAEDSQFVEADLLANLGMPSINLADDIDGSESQSGGGADENSIRETITECNFFGPCATEMDGPLRGHLDLHVPLQEALEDMCLNFAFFNRDAAPTLDDQGEEGRVGMELAIRDVQYEGDELFVGRVFKNKQDCNVKIAVHALNRRFHFRRDRSTKKILTLTCVSDSCSWRVYIVRLEDSENYQIRSATLEHTCTVEERSNYHKQATTRVIGSIMKSKYEGNTRGPRAIDLQRLLLADHSVRISYWKAWKSRELALEGAKGSSANSFSLLPAYLHVLREANPGSLVELKTEVYPKSRHGACVVHLQRNIASAYKKKNLLFHVSRAARAYRICDFHTYFNEIIRMDPACAAYLESVGFSHWTRAYFLGERYNVMTSNVAESLNAVLKEARELPIISLIEFIRTTLMTWFAMRRDAAKSETSSMPPKMREVVHRNFEKSVRYSVRRIDRYDYEIRGDSSSVFHVRLLERTCSCREFDLLHHPCPHAIAAAVAESVPIQGLMAPEYSVESWRMSYQGTIKPVPDVGDVFPLPEQIASLQLFPPSTRRPPGRPKKKRITSRGEFKEAMVVITEITSRDIRTVSGSWAIGPDGSWVFIPNPHNAVRRVSIRDGEKVDVVRELVREAYGLEYVGRELHMSYQWPDWIGTPPVPIKTDEAMSVYMNMRFELADLSLLVSLVNVEEGFSGDGSSNAPTLNEQGEEGKCGIL</sequence>
<organism evidence="7 8">
    <name type="scientific">Arabidopsis arenosa</name>
    <name type="common">Sand rock-cress</name>
    <name type="synonym">Cardaminopsis arenosa</name>
    <dbReference type="NCBI Taxonomy" id="38785"/>
    <lineage>
        <taxon>Eukaryota</taxon>
        <taxon>Viridiplantae</taxon>
        <taxon>Streptophyta</taxon>
        <taxon>Embryophyta</taxon>
        <taxon>Tracheophyta</taxon>
        <taxon>Spermatophyta</taxon>
        <taxon>Magnoliopsida</taxon>
        <taxon>eudicotyledons</taxon>
        <taxon>Gunneridae</taxon>
        <taxon>Pentapetalae</taxon>
        <taxon>rosids</taxon>
        <taxon>malvids</taxon>
        <taxon>Brassicales</taxon>
        <taxon>Brassicaceae</taxon>
        <taxon>Camelineae</taxon>
        <taxon>Arabidopsis</taxon>
    </lineage>
</organism>
<evidence type="ECO:0000313" key="7">
    <source>
        <dbReference type="EMBL" id="CAE6130796.1"/>
    </source>
</evidence>
<dbReference type="PROSITE" id="PS50966">
    <property type="entry name" value="ZF_SWIM"/>
    <property type="match status" value="1"/>
</dbReference>
<dbReference type="PANTHER" id="PTHR31973">
    <property type="entry name" value="POLYPROTEIN, PUTATIVE-RELATED"/>
    <property type="match status" value="1"/>
</dbReference>
<dbReference type="Pfam" id="PF03108">
    <property type="entry name" value="DBD_Tnp_Mut"/>
    <property type="match status" value="1"/>
</dbReference>
<keyword evidence="8" id="KW-1185">Reference proteome</keyword>
<feature type="compositionally biased region" description="Acidic residues" evidence="5">
    <location>
        <begin position="210"/>
        <end position="221"/>
    </location>
</feature>
<reference evidence="7" key="1">
    <citation type="submission" date="2021-01" db="EMBL/GenBank/DDBJ databases">
        <authorList>
            <person name="Bezrukov I."/>
        </authorList>
    </citation>
    <scope>NUCLEOTIDE SEQUENCE</scope>
</reference>
<evidence type="ECO:0000256" key="1">
    <source>
        <dbReference type="ARBA" id="ARBA00022723"/>
    </source>
</evidence>
<dbReference type="Pfam" id="PF04434">
    <property type="entry name" value="SWIM"/>
    <property type="match status" value="1"/>
</dbReference>
<evidence type="ECO:0000313" key="8">
    <source>
        <dbReference type="Proteomes" id="UP000682877"/>
    </source>
</evidence>
<evidence type="ECO:0000256" key="4">
    <source>
        <dbReference type="PROSITE-ProRule" id="PRU00325"/>
    </source>
</evidence>
<feature type="compositionally biased region" description="Polar residues" evidence="5">
    <location>
        <begin position="178"/>
        <end position="206"/>
    </location>
</feature>
<protein>
    <recommendedName>
        <fullName evidence="6">SWIM-type domain-containing protein</fullName>
    </recommendedName>
</protein>
<gene>
    <name evidence="7" type="ORF">AARE701A_LOCUS16595</name>
</gene>
<feature type="region of interest" description="Disordered" evidence="5">
    <location>
        <begin position="178"/>
        <end position="221"/>
    </location>
</feature>
<dbReference type="InterPro" id="IPR006564">
    <property type="entry name" value="Znf_PMZ"/>
</dbReference>
<dbReference type="EMBL" id="LR999456">
    <property type="protein sequence ID" value="CAE6130796.1"/>
    <property type="molecule type" value="Genomic_DNA"/>
</dbReference>
<dbReference type="AlphaFoldDB" id="A0A8S2AWX8"/>
<dbReference type="SMART" id="SM00575">
    <property type="entry name" value="ZnF_PMZ"/>
    <property type="match status" value="1"/>
</dbReference>
<name>A0A8S2AWX8_ARAAE</name>
<feature type="region of interest" description="Disordered" evidence="5">
    <location>
        <begin position="898"/>
        <end position="920"/>
    </location>
</feature>
<dbReference type="Proteomes" id="UP000682877">
    <property type="component" value="Chromosome 6"/>
</dbReference>
<evidence type="ECO:0000256" key="2">
    <source>
        <dbReference type="ARBA" id="ARBA00022771"/>
    </source>
</evidence>
<evidence type="ECO:0000256" key="3">
    <source>
        <dbReference type="ARBA" id="ARBA00022833"/>
    </source>
</evidence>
<feature type="compositionally biased region" description="Basic and acidic residues" evidence="5">
    <location>
        <begin position="140"/>
        <end position="159"/>
    </location>
</feature>
<proteinExistence type="predicted"/>
<dbReference type="GO" id="GO:0008270">
    <property type="term" value="F:zinc ion binding"/>
    <property type="evidence" value="ECO:0007669"/>
    <property type="project" value="UniProtKB-KW"/>
</dbReference>
<keyword evidence="3" id="KW-0862">Zinc</keyword>
<evidence type="ECO:0000259" key="6">
    <source>
        <dbReference type="PROSITE" id="PS50966"/>
    </source>
</evidence>
<feature type="region of interest" description="Disordered" evidence="5">
    <location>
        <begin position="126"/>
        <end position="159"/>
    </location>
</feature>
<evidence type="ECO:0000256" key="5">
    <source>
        <dbReference type="SAM" id="MobiDB-lite"/>
    </source>
</evidence>
<feature type="compositionally biased region" description="Polar residues" evidence="5">
    <location>
        <begin position="900"/>
        <end position="910"/>
    </location>
</feature>
<dbReference type="InterPro" id="IPR007527">
    <property type="entry name" value="Znf_SWIM"/>
</dbReference>
<dbReference type="PANTHER" id="PTHR31973:SF187">
    <property type="entry name" value="MUTATOR TRANSPOSASE MUDRA PROTEIN"/>
    <property type="match status" value="1"/>
</dbReference>
<keyword evidence="1" id="KW-0479">Metal-binding</keyword>
<accession>A0A8S2AWX8</accession>
<keyword evidence="2 4" id="KW-0863">Zinc-finger</keyword>